<proteinExistence type="predicted"/>
<comment type="caution">
    <text evidence="1">The sequence shown here is derived from an EMBL/GenBank/DDBJ whole genome shotgun (WGS) entry which is preliminary data.</text>
</comment>
<protein>
    <submittedName>
        <fullName evidence="1">Uncharacterized protein</fullName>
    </submittedName>
</protein>
<dbReference type="EMBL" id="JAYMGO010000012">
    <property type="protein sequence ID" value="KAL1264857.1"/>
    <property type="molecule type" value="Genomic_DNA"/>
</dbReference>
<keyword evidence="2" id="KW-1185">Reference proteome</keyword>
<organism evidence="1 2">
    <name type="scientific">Cirrhinus molitorella</name>
    <name type="common">mud carp</name>
    <dbReference type="NCBI Taxonomy" id="172907"/>
    <lineage>
        <taxon>Eukaryota</taxon>
        <taxon>Metazoa</taxon>
        <taxon>Chordata</taxon>
        <taxon>Craniata</taxon>
        <taxon>Vertebrata</taxon>
        <taxon>Euteleostomi</taxon>
        <taxon>Actinopterygii</taxon>
        <taxon>Neopterygii</taxon>
        <taxon>Teleostei</taxon>
        <taxon>Ostariophysi</taxon>
        <taxon>Cypriniformes</taxon>
        <taxon>Cyprinidae</taxon>
        <taxon>Labeoninae</taxon>
        <taxon>Labeonini</taxon>
        <taxon>Cirrhinus</taxon>
    </lineage>
</organism>
<reference evidence="1 2" key="1">
    <citation type="submission" date="2023-09" db="EMBL/GenBank/DDBJ databases">
        <authorList>
            <person name="Wang M."/>
        </authorList>
    </citation>
    <scope>NUCLEOTIDE SEQUENCE [LARGE SCALE GENOMIC DNA]</scope>
    <source>
        <strain evidence="1">GT-2023</strain>
        <tissue evidence="1">Liver</tissue>
    </source>
</reference>
<name>A0ABR3MIG9_9TELE</name>
<gene>
    <name evidence="1" type="ORF">QQF64_005212</name>
</gene>
<evidence type="ECO:0000313" key="1">
    <source>
        <dbReference type="EMBL" id="KAL1264857.1"/>
    </source>
</evidence>
<evidence type="ECO:0000313" key="2">
    <source>
        <dbReference type="Proteomes" id="UP001558613"/>
    </source>
</evidence>
<dbReference type="Proteomes" id="UP001558613">
    <property type="component" value="Unassembled WGS sequence"/>
</dbReference>
<accession>A0ABR3MIG9</accession>
<sequence>MFQINKPTRRAQPAPQMLLFQSLRSVCVKGQHYVFIIIIIIRAQESPERMKRETGSHPPAVAHLWMPL</sequence>